<dbReference type="PROSITE" id="PS00109">
    <property type="entry name" value="PROTEIN_KINASE_TYR"/>
    <property type="match status" value="1"/>
</dbReference>
<dbReference type="Proteomes" id="UP000194127">
    <property type="component" value="Unassembled WGS sequence"/>
</dbReference>
<dbReference type="EMBL" id="KZ111069">
    <property type="protein sequence ID" value="OSX55720.1"/>
    <property type="molecule type" value="Genomic_DNA"/>
</dbReference>
<evidence type="ECO:0000259" key="2">
    <source>
        <dbReference type="Pfam" id="PF17667"/>
    </source>
</evidence>
<accession>A0A1X6MHA0</accession>
<evidence type="ECO:0000256" key="1">
    <source>
        <dbReference type="SAM" id="MobiDB-lite"/>
    </source>
</evidence>
<dbReference type="AlphaFoldDB" id="A0A1X6MHA0"/>
<organism evidence="3 4">
    <name type="scientific">Postia placenta MAD-698-R-SB12</name>
    <dbReference type="NCBI Taxonomy" id="670580"/>
    <lineage>
        <taxon>Eukaryota</taxon>
        <taxon>Fungi</taxon>
        <taxon>Dikarya</taxon>
        <taxon>Basidiomycota</taxon>
        <taxon>Agaricomycotina</taxon>
        <taxon>Agaricomycetes</taxon>
        <taxon>Polyporales</taxon>
        <taxon>Adustoporiaceae</taxon>
        <taxon>Rhodonia</taxon>
    </lineage>
</organism>
<feature type="non-terminal residue" evidence="3">
    <location>
        <position position="667"/>
    </location>
</feature>
<feature type="region of interest" description="Disordered" evidence="1">
    <location>
        <begin position="629"/>
        <end position="667"/>
    </location>
</feature>
<dbReference type="Gene3D" id="1.10.510.10">
    <property type="entry name" value="Transferase(Phosphotransferase) domain 1"/>
    <property type="match status" value="1"/>
</dbReference>
<feature type="region of interest" description="Disordered" evidence="1">
    <location>
        <begin position="190"/>
        <end position="227"/>
    </location>
</feature>
<feature type="domain" description="Fungal-type protein kinase" evidence="2">
    <location>
        <begin position="329"/>
        <end position="463"/>
    </location>
</feature>
<feature type="non-terminal residue" evidence="3">
    <location>
        <position position="1"/>
    </location>
</feature>
<protein>
    <recommendedName>
        <fullName evidence="2">Fungal-type protein kinase domain-containing protein</fullName>
    </recommendedName>
</protein>
<dbReference type="InterPro" id="IPR011009">
    <property type="entry name" value="Kinase-like_dom_sf"/>
</dbReference>
<gene>
    <name evidence="3" type="ORF">POSPLADRAFT_1103504</name>
</gene>
<feature type="domain" description="Fungal-type protein kinase" evidence="2">
    <location>
        <begin position="45"/>
        <end position="150"/>
    </location>
</feature>
<feature type="compositionally biased region" description="Polar residues" evidence="1">
    <location>
        <begin position="191"/>
        <end position="203"/>
    </location>
</feature>
<dbReference type="GeneID" id="36328192"/>
<feature type="compositionally biased region" description="Low complexity" evidence="1">
    <location>
        <begin position="630"/>
        <end position="646"/>
    </location>
</feature>
<dbReference type="PANTHER" id="PTHR38248">
    <property type="entry name" value="FUNK1 6"/>
    <property type="match status" value="1"/>
</dbReference>
<dbReference type="SUPFAM" id="SSF56112">
    <property type="entry name" value="Protein kinase-like (PK-like)"/>
    <property type="match status" value="1"/>
</dbReference>
<dbReference type="PANTHER" id="PTHR38248:SF2">
    <property type="entry name" value="FUNK1 11"/>
    <property type="match status" value="1"/>
</dbReference>
<dbReference type="GO" id="GO:0004672">
    <property type="term" value="F:protein kinase activity"/>
    <property type="evidence" value="ECO:0007669"/>
    <property type="project" value="InterPro"/>
</dbReference>
<dbReference type="InterPro" id="IPR040976">
    <property type="entry name" value="Pkinase_fungal"/>
</dbReference>
<evidence type="ECO:0000313" key="3">
    <source>
        <dbReference type="EMBL" id="OSX55720.1"/>
    </source>
</evidence>
<sequence>ELAGRKYSEERKQKLARTRWGSMVVPIELKSDISRAPFHFGNSRTEETEKKIKARGQIADYATRIMQRQHRLFLFMIVICKREARFLRWDRSGAIVTDAFDFVKNPEPLHTFFYRLSKMTREQHGYDPTVVPADADEIALMESYKDKLPQDEYLRKCLNDAMERGWPIQKVMMRQEDVVSVESWCAAANKADTTGSTPPDTSQASSACGESSPGSSSDAGVSDPGPHVSKDACLASASPPRCFLVGKPCATSDSPTGRGTNGYVAYDLATGRLVFLKGAWRARTANSEIKVYEDLWKAGVRCIATPICGGNVVGSDGEVQQTVTQKYLTDIPVRIHCRLVVEEIGRPLEDYEGGEDLVGALLCALIAHQDAWEKARVLHRDISAKNILLHIDSKTASDGSNTIAFLNDWDLCRYEKELGSATQYGRSGTWQFMSALLLKFPGLTPHRVSDDLESFVHVLNWFCLRFHRHDHPTAALQQRVLSLYDVSEKDKTSKESIGGATKLNLMNSGVPAASLDEDGPLKTLLEELAVLCKRHYSGIDTKALQAKFSGRPSKKTLRVASKRLVIPGVVQPTHDGVACALPSGQDVPQRQESEVFSSHTLVVIAFADALQEDAWADDKTDDQFANFKVGTTKGQSTLSTGTSSHSGSKRKPEETEDIAETSSAKKF</sequence>
<evidence type="ECO:0000313" key="4">
    <source>
        <dbReference type="Proteomes" id="UP000194127"/>
    </source>
</evidence>
<dbReference type="OrthoDB" id="5584477at2759"/>
<reference evidence="3 4" key="1">
    <citation type="submission" date="2017-04" db="EMBL/GenBank/DDBJ databases">
        <title>Genome Sequence of the Model Brown-Rot Fungus Postia placenta SB12.</title>
        <authorList>
            <consortium name="DOE Joint Genome Institute"/>
            <person name="Gaskell J."/>
            <person name="Kersten P."/>
            <person name="Larrondo L.F."/>
            <person name="Canessa P."/>
            <person name="Martinez D."/>
            <person name="Hibbett D."/>
            <person name="Schmoll M."/>
            <person name="Kubicek C.P."/>
            <person name="Martinez A.T."/>
            <person name="Yadav J."/>
            <person name="Master E."/>
            <person name="Magnuson J.K."/>
            <person name="James T."/>
            <person name="Yaver D."/>
            <person name="Berka R."/>
            <person name="Labutti K."/>
            <person name="Lipzen A."/>
            <person name="Aerts A."/>
            <person name="Barry K."/>
            <person name="Henrissat B."/>
            <person name="Blanchette R."/>
            <person name="Grigoriev I."/>
            <person name="Cullen D."/>
        </authorList>
    </citation>
    <scope>NUCLEOTIDE SEQUENCE [LARGE SCALE GENOMIC DNA]</scope>
    <source>
        <strain evidence="3 4">MAD-698-R-SB12</strain>
    </source>
</reference>
<dbReference type="InterPro" id="IPR008266">
    <property type="entry name" value="Tyr_kinase_AS"/>
</dbReference>
<keyword evidence="4" id="KW-1185">Reference proteome</keyword>
<name>A0A1X6MHA0_9APHY</name>
<dbReference type="Pfam" id="PF17667">
    <property type="entry name" value="Pkinase_fungal"/>
    <property type="match status" value="2"/>
</dbReference>
<proteinExistence type="predicted"/>
<dbReference type="RefSeq" id="XP_024332514.1">
    <property type="nucleotide sequence ID" value="XM_024483243.1"/>
</dbReference>
<feature type="compositionally biased region" description="Low complexity" evidence="1">
    <location>
        <begin position="204"/>
        <end position="226"/>
    </location>
</feature>